<dbReference type="InterPro" id="IPR036249">
    <property type="entry name" value="Thioredoxin-like_sf"/>
</dbReference>
<feature type="binding site" evidence="2">
    <location>
        <position position="82"/>
    </location>
    <ligand>
        <name>Cu cation</name>
        <dbReference type="ChEBI" id="CHEBI:23378"/>
    </ligand>
</feature>
<evidence type="ECO:0000256" key="4">
    <source>
        <dbReference type="SAM" id="Phobius"/>
    </source>
</evidence>
<comment type="similarity">
    <text evidence="1">Belongs to the SCO1/2 family.</text>
</comment>
<gene>
    <name evidence="5" type="ORF">G3446_22330</name>
</gene>
<feature type="binding site" evidence="2">
    <location>
        <position position="170"/>
    </location>
    <ligand>
        <name>Cu cation</name>
        <dbReference type="ChEBI" id="CHEBI:23378"/>
    </ligand>
</feature>
<dbReference type="EMBL" id="JAAIJQ010000098">
    <property type="protein sequence ID" value="NEV64572.1"/>
    <property type="molecule type" value="Genomic_DNA"/>
</dbReference>
<keyword evidence="6" id="KW-1185">Reference proteome</keyword>
<evidence type="ECO:0000313" key="5">
    <source>
        <dbReference type="EMBL" id="NEV64572.1"/>
    </source>
</evidence>
<keyword evidence="2" id="KW-0186">Copper</keyword>
<keyword evidence="4" id="KW-0472">Membrane</keyword>
<evidence type="ECO:0000256" key="2">
    <source>
        <dbReference type="PIRSR" id="PIRSR603782-1"/>
    </source>
</evidence>
<reference evidence="5 6" key="1">
    <citation type="submission" date="2020-02" db="EMBL/GenBank/DDBJ databases">
        <title>Genome sequences of Thiorhodococcus mannitoliphagus and Thiorhodococcus minor, purple sulfur photosynthetic bacteria in the gammaproteobacterial family, Chromatiaceae.</title>
        <authorList>
            <person name="Aviles F.A."/>
            <person name="Meyer T.E."/>
            <person name="Kyndt J.A."/>
        </authorList>
    </citation>
    <scope>NUCLEOTIDE SEQUENCE [LARGE SCALE GENOMIC DNA]</scope>
    <source>
        <strain evidence="5 6">DSM 11518</strain>
    </source>
</reference>
<dbReference type="CDD" id="cd02968">
    <property type="entry name" value="SCO"/>
    <property type="match status" value="1"/>
</dbReference>
<dbReference type="GO" id="GO:0046872">
    <property type="term" value="F:metal ion binding"/>
    <property type="evidence" value="ECO:0007669"/>
    <property type="project" value="UniProtKB-KW"/>
</dbReference>
<dbReference type="PANTHER" id="PTHR12151">
    <property type="entry name" value="ELECTRON TRANSPORT PROTIN SCO1/SENC FAMILY MEMBER"/>
    <property type="match status" value="1"/>
</dbReference>
<evidence type="ECO:0000313" key="6">
    <source>
        <dbReference type="Proteomes" id="UP000483379"/>
    </source>
</evidence>
<keyword evidence="2" id="KW-0479">Metal-binding</keyword>
<keyword evidence="4" id="KW-0812">Transmembrane</keyword>
<dbReference type="SUPFAM" id="SSF52833">
    <property type="entry name" value="Thioredoxin-like"/>
    <property type="match status" value="1"/>
</dbReference>
<dbReference type="InterPro" id="IPR003782">
    <property type="entry name" value="SCO1/SenC"/>
</dbReference>
<feature type="binding site" evidence="2">
    <location>
        <position position="86"/>
    </location>
    <ligand>
        <name>Cu cation</name>
        <dbReference type="ChEBI" id="CHEBI:23378"/>
    </ligand>
</feature>
<dbReference type="Gene3D" id="3.40.30.10">
    <property type="entry name" value="Glutaredoxin"/>
    <property type="match status" value="1"/>
</dbReference>
<accession>A0A6M0K457</accession>
<evidence type="ECO:0000256" key="3">
    <source>
        <dbReference type="PIRSR" id="PIRSR603782-2"/>
    </source>
</evidence>
<organism evidence="5 6">
    <name type="scientific">Thiorhodococcus minor</name>
    <dbReference type="NCBI Taxonomy" id="57489"/>
    <lineage>
        <taxon>Bacteria</taxon>
        <taxon>Pseudomonadati</taxon>
        <taxon>Pseudomonadota</taxon>
        <taxon>Gammaproteobacteria</taxon>
        <taxon>Chromatiales</taxon>
        <taxon>Chromatiaceae</taxon>
        <taxon>Thiorhodococcus</taxon>
    </lineage>
</organism>
<feature type="disulfide bond" description="Redox-active" evidence="3">
    <location>
        <begin position="82"/>
        <end position="86"/>
    </location>
</feature>
<dbReference type="PANTHER" id="PTHR12151:SF25">
    <property type="entry name" value="LINALOOL DEHYDRATASE_ISOMERASE DOMAIN-CONTAINING PROTEIN"/>
    <property type="match status" value="1"/>
</dbReference>
<evidence type="ECO:0000256" key="1">
    <source>
        <dbReference type="ARBA" id="ARBA00010996"/>
    </source>
</evidence>
<dbReference type="FunFam" id="3.40.30.10:FF:000013">
    <property type="entry name" value="Blast:Protein SCO1 homolog, mitochondrial"/>
    <property type="match status" value="1"/>
</dbReference>
<keyword evidence="3" id="KW-1015">Disulfide bond</keyword>
<comment type="caution">
    <text evidence="5">The sequence shown here is derived from an EMBL/GenBank/DDBJ whole genome shotgun (WGS) entry which is preliminary data.</text>
</comment>
<sequence>MNSSELLRIVRYGAITLVAVLVFASLAVSLGFFQSGPVPGASPALGARLIAPFKLVDQDGQAVSEADVLGRPAAVFFGFTHCPEVCPTTLASLTATLRRMGSAANKLGVFFVSVDPERDTSDELESYLSAFDPRIRGLTGTPDQIAAFAKPLGVYYARTKVEGGGYTVEHTATMFLLDAQGRFVGSIAYGEAQDAALAKLGNLARTPTS</sequence>
<feature type="transmembrane region" description="Helical" evidence="4">
    <location>
        <begin position="12"/>
        <end position="33"/>
    </location>
</feature>
<protein>
    <submittedName>
        <fullName evidence="5">SCO family protein</fullName>
    </submittedName>
</protein>
<dbReference type="Proteomes" id="UP000483379">
    <property type="component" value="Unassembled WGS sequence"/>
</dbReference>
<dbReference type="RefSeq" id="WP_164455435.1">
    <property type="nucleotide sequence ID" value="NZ_JAAIJQ010000098.1"/>
</dbReference>
<keyword evidence="4" id="KW-1133">Transmembrane helix</keyword>
<dbReference type="Pfam" id="PF02630">
    <property type="entry name" value="SCO1-SenC"/>
    <property type="match status" value="1"/>
</dbReference>
<proteinExistence type="inferred from homology"/>
<name>A0A6M0K457_9GAMM</name>
<dbReference type="AlphaFoldDB" id="A0A6M0K457"/>